<dbReference type="KEGG" id="ksc:CD178_03083"/>
<dbReference type="InterPro" id="IPR036930">
    <property type="entry name" value="WGR_dom_sf"/>
</dbReference>
<accession>A0A347WG34</accession>
<gene>
    <name evidence="1" type="ORF">CD178_03083</name>
</gene>
<keyword evidence="1" id="KW-0614">Plasmid</keyword>
<evidence type="ECO:0000313" key="2">
    <source>
        <dbReference type="Proteomes" id="UP000264120"/>
    </source>
</evidence>
<dbReference type="CDD" id="cd07996">
    <property type="entry name" value="WGR_MMR_like"/>
    <property type="match status" value="1"/>
</dbReference>
<sequence length="87" mass="9888">MTSPSQMSLFPLSVYMQRICPQKNEWRYYAMVIQPDLFGGAALMRRWGRIGAAGRIRLDLYANEGAAANALAALVRHRKKRGYRLVS</sequence>
<dbReference type="SMART" id="SM00773">
    <property type="entry name" value="WGR"/>
    <property type="match status" value="1"/>
</dbReference>
<reference evidence="1 2" key="1">
    <citation type="submission" date="2017-08" db="EMBL/GenBank/DDBJ databases">
        <title>Complete genome sequence of Gluconacetobacter saccharivorans CV1 isolated from Fermented Vinegar.</title>
        <authorList>
            <person name="Kim S.-Y."/>
        </authorList>
    </citation>
    <scope>NUCLEOTIDE SEQUENCE [LARGE SCALE GENOMIC DNA]</scope>
    <source>
        <strain evidence="1 2">CV1</strain>
        <plasmid evidence="1 2">unnamed1</plasmid>
    </source>
</reference>
<dbReference type="SUPFAM" id="SSF142921">
    <property type="entry name" value="WGR domain-like"/>
    <property type="match status" value="1"/>
</dbReference>
<keyword evidence="2" id="KW-1185">Reference proteome</keyword>
<organism evidence="1 2">
    <name type="scientific">Komagataeibacter saccharivorans</name>
    <dbReference type="NCBI Taxonomy" id="265959"/>
    <lineage>
        <taxon>Bacteria</taxon>
        <taxon>Pseudomonadati</taxon>
        <taxon>Pseudomonadota</taxon>
        <taxon>Alphaproteobacteria</taxon>
        <taxon>Acetobacterales</taxon>
        <taxon>Acetobacteraceae</taxon>
        <taxon>Komagataeibacter</taxon>
    </lineage>
</organism>
<protein>
    <submittedName>
        <fullName evidence="1">WGR domain protein</fullName>
    </submittedName>
</protein>
<geneLocation type="plasmid" evidence="1 2">
    <name>unnamed1</name>
</geneLocation>
<dbReference type="AlphaFoldDB" id="A0A347WG34"/>
<dbReference type="Proteomes" id="UP000264120">
    <property type="component" value="Plasmid unnamed1"/>
</dbReference>
<dbReference type="Pfam" id="PF05406">
    <property type="entry name" value="WGR"/>
    <property type="match status" value="1"/>
</dbReference>
<dbReference type="InterPro" id="IPR049809">
    <property type="entry name" value="YehF/YfeS-like_WGR"/>
</dbReference>
<evidence type="ECO:0000313" key="1">
    <source>
        <dbReference type="EMBL" id="AXY23827.1"/>
    </source>
</evidence>
<name>A0A347WG34_9PROT</name>
<proteinExistence type="predicted"/>
<dbReference type="GeneID" id="39470689"/>
<dbReference type="PROSITE" id="PS51977">
    <property type="entry name" value="WGR"/>
    <property type="match status" value="1"/>
</dbReference>
<dbReference type="Gene3D" id="2.20.140.10">
    <property type="entry name" value="WGR domain"/>
    <property type="match status" value="1"/>
</dbReference>
<dbReference type="RefSeq" id="WP_243705400.1">
    <property type="nucleotide sequence ID" value="NZ_CALCQY010000042.1"/>
</dbReference>
<dbReference type="EMBL" id="CP023037">
    <property type="protein sequence ID" value="AXY23827.1"/>
    <property type="molecule type" value="Genomic_DNA"/>
</dbReference>
<dbReference type="InterPro" id="IPR008893">
    <property type="entry name" value="WGR_domain"/>
</dbReference>